<organism evidence="10 11">
    <name type="scientific">Pseudolycoriella hygida</name>
    <dbReference type="NCBI Taxonomy" id="35572"/>
    <lineage>
        <taxon>Eukaryota</taxon>
        <taxon>Metazoa</taxon>
        <taxon>Ecdysozoa</taxon>
        <taxon>Arthropoda</taxon>
        <taxon>Hexapoda</taxon>
        <taxon>Insecta</taxon>
        <taxon>Pterygota</taxon>
        <taxon>Neoptera</taxon>
        <taxon>Endopterygota</taxon>
        <taxon>Diptera</taxon>
        <taxon>Nematocera</taxon>
        <taxon>Sciaroidea</taxon>
        <taxon>Sciaridae</taxon>
        <taxon>Pseudolycoriella</taxon>
    </lineage>
</organism>
<dbReference type="FunFam" id="3.30.160.60:FF:000417">
    <property type="entry name" value="Zinc finger protein"/>
    <property type="match status" value="1"/>
</dbReference>
<evidence type="ECO:0000256" key="5">
    <source>
        <dbReference type="ARBA" id="ARBA00022833"/>
    </source>
</evidence>
<evidence type="ECO:0000256" key="4">
    <source>
        <dbReference type="ARBA" id="ARBA00022771"/>
    </source>
</evidence>
<dbReference type="PROSITE" id="PS00028">
    <property type="entry name" value="ZINC_FINGER_C2H2_1"/>
    <property type="match status" value="4"/>
</dbReference>
<dbReference type="PANTHER" id="PTHR23235:SF142">
    <property type="entry name" value="ZINC FINGER PROTEIN 384"/>
    <property type="match status" value="1"/>
</dbReference>
<gene>
    <name evidence="10" type="primary">ZNF415</name>
    <name evidence="10" type="ORF">Bhyg_07287</name>
</gene>
<dbReference type="PROSITE" id="PS50157">
    <property type="entry name" value="ZINC_FINGER_C2H2_2"/>
    <property type="match status" value="4"/>
</dbReference>
<evidence type="ECO:0000313" key="11">
    <source>
        <dbReference type="Proteomes" id="UP001151699"/>
    </source>
</evidence>
<keyword evidence="5" id="KW-0862">Zinc</keyword>
<dbReference type="Proteomes" id="UP001151699">
    <property type="component" value="Chromosome B"/>
</dbReference>
<keyword evidence="3" id="KW-0677">Repeat</keyword>
<evidence type="ECO:0000256" key="7">
    <source>
        <dbReference type="PROSITE-ProRule" id="PRU00042"/>
    </source>
</evidence>
<dbReference type="GO" id="GO:0000978">
    <property type="term" value="F:RNA polymerase II cis-regulatory region sequence-specific DNA binding"/>
    <property type="evidence" value="ECO:0007669"/>
    <property type="project" value="TreeGrafter"/>
</dbReference>
<feature type="domain" description="C2H2-type" evidence="9">
    <location>
        <begin position="153"/>
        <end position="180"/>
    </location>
</feature>
<keyword evidence="4 7" id="KW-0863">Zinc-finger</keyword>
<keyword evidence="11" id="KW-1185">Reference proteome</keyword>
<keyword evidence="6" id="KW-0539">Nucleus</keyword>
<dbReference type="SUPFAM" id="SSF57667">
    <property type="entry name" value="beta-beta-alpha zinc fingers"/>
    <property type="match status" value="2"/>
</dbReference>
<dbReference type="FunFam" id="3.30.160.60:FF:002343">
    <property type="entry name" value="Zinc finger protein 33A"/>
    <property type="match status" value="2"/>
</dbReference>
<keyword evidence="2" id="KW-0479">Metal-binding</keyword>
<dbReference type="GO" id="GO:0000981">
    <property type="term" value="F:DNA-binding transcription factor activity, RNA polymerase II-specific"/>
    <property type="evidence" value="ECO:0007669"/>
    <property type="project" value="TreeGrafter"/>
</dbReference>
<evidence type="ECO:0000256" key="2">
    <source>
        <dbReference type="ARBA" id="ARBA00022723"/>
    </source>
</evidence>
<dbReference type="Gene3D" id="3.30.160.60">
    <property type="entry name" value="Classic Zinc Finger"/>
    <property type="match status" value="4"/>
</dbReference>
<evidence type="ECO:0000313" key="10">
    <source>
        <dbReference type="EMBL" id="KAJ6642340.1"/>
    </source>
</evidence>
<dbReference type="InterPro" id="IPR013087">
    <property type="entry name" value="Znf_C2H2_type"/>
</dbReference>
<evidence type="ECO:0000259" key="9">
    <source>
        <dbReference type="PROSITE" id="PS50157"/>
    </source>
</evidence>
<dbReference type="InterPro" id="IPR036236">
    <property type="entry name" value="Znf_C2H2_sf"/>
</dbReference>
<comment type="caution">
    <text evidence="10">The sequence shown here is derived from an EMBL/GenBank/DDBJ whole genome shotgun (WGS) entry which is preliminary data.</text>
</comment>
<dbReference type="FunFam" id="3.30.160.60:FF:000512">
    <property type="entry name" value="zinc finger protein 197 isoform X1"/>
    <property type="match status" value="1"/>
</dbReference>
<dbReference type="SMART" id="SM00355">
    <property type="entry name" value="ZnF_C2H2"/>
    <property type="match status" value="4"/>
</dbReference>
<dbReference type="OrthoDB" id="40579at2759"/>
<reference evidence="10" key="1">
    <citation type="submission" date="2022-07" db="EMBL/GenBank/DDBJ databases">
        <authorList>
            <person name="Trinca V."/>
            <person name="Uliana J.V.C."/>
            <person name="Torres T.T."/>
            <person name="Ward R.J."/>
            <person name="Monesi N."/>
        </authorList>
    </citation>
    <scope>NUCLEOTIDE SEQUENCE</scope>
    <source>
        <strain evidence="10">HSMRA1968</strain>
        <tissue evidence="10">Whole embryos</tissue>
    </source>
</reference>
<proteinExistence type="predicted"/>
<feature type="domain" description="C2H2-type" evidence="9">
    <location>
        <begin position="125"/>
        <end position="152"/>
    </location>
</feature>
<protein>
    <submittedName>
        <fullName evidence="10">Zinc finger protein</fullName>
    </submittedName>
</protein>
<dbReference type="GO" id="GO:0005634">
    <property type="term" value="C:nucleus"/>
    <property type="evidence" value="ECO:0007669"/>
    <property type="project" value="UniProtKB-SubCell"/>
</dbReference>
<dbReference type="Pfam" id="PF00096">
    <property type="entry name" value="zf-C2H2"/>
    <property type="match status" value="4"/>
</dbReference>
<accession>A0A9Q0S3P1</accession>
<feature type="domain" description="C2H2-type" evidence="9">
    <location>
        <begin position="181"/>
        <end position="208"/>
    </location>
</feature>
<evidence type="ECO:0000256" key="8">
    <source>
        <dbReference type="SAM" id="MobiDB-lite"/>
    </source>
</evidence>
<dbReference type="EMBL" id="WJQU01000002">
    <property type="protein sequence ID" value="KAJ6642340.1"/>
    <property type="molecule type" value="Genomic_DNA"/>
</dbReference>
<name>A0A9Q0S3P1_9DIPT</name>
<evidence type="ECO:0000256" key="6">
    <source>
        <dbReference type="ARBA" id="ARBA00023242"/>
    </source>
</evidence>
<dbReference type="GO" id="GO:0008270">
    <property type="term" value="F:zinc ion binding"/>
    <property type="evidence" value="ECO:0007669"/>
    <property type="project" value="UniProtKB-KW"/>
</dbReference>
<feature type="non-terminal residue" evidence="10">
    <location>
        <position position="1"/>
    </location>
</feature>
<dbReference type="PANTHER" id="PTHR23235">
    <property type="entry name" value="KRUEPPEL-LIKE TRANSCRIPTION FACTOR"/>
    <property type="match status" value="1"/>
</dbReference>
<feature type="region of interest" description="Disordered" evidence="8">
    <location>
        <begin position="256"/>
        <end position="275"/>
    </location>
</feature>
<sequence>MLNDQSSNMEGVWIKTEIPDFESTDDLYSVCIKPENGVNKLEPSTEIASGTVEFQHVDIKSEIFVADPITDLECTSASISLQLKQNEKPKPNIVKSFPCDICGMNFVQKYQLKNHQRVHTGEKPFACDECQMKFAQRTYLILHKRTHSGEKPFSCDECGSSFARKSCLQLHQRTHTGERPFVCEECGSAFHSQSGLKRHLISHSGTHEQFFNNVEAPFNGYEDKIKPQMFSGEHLSHSVDKTTLCTEISLETNGGNFETTDNAMSNQPFYDEIED</sequence>
<comment type="subcellular location">
    <subcellularLocation>
        <location evidence="1">Nucleus</location>
    </subcellularLocation>
</comment>
<feature type="domain" description="C2H2-type" evidence="9">
    <location>
        <begin position="97"/>
        <end position="124"/>
    </location>
</feature>
<feature type="compositionally biased region" description="Polar residues" evidence="8">
    <location>
        <begin position="256"/>
        <end position="268"/>
    </location>
</feature>
<dbReference type="AlphaFoldDB" id="A0A9Q0S3P1"/>
<evidence type="ECO:0000256" key="1">
    <source>
        <dbReference type="ARBA" id="ARBA00004123"/>
    </source>
</evidence>
<evidence type="ECO:0000256" key="3">
    <source>
        <dbReference type="ARBA" id="ARBA00022737"/>
    </source>
</evidence>